<protein>
    <recommendedName>
        <fullName evidence="7">Cell division control protein</fullName>
    </recommendedName>
</protein>
<sequence length="499" mass="55453">MSKSSIASYSYISTIGSPHSKDLGGMSKNTPKRKRLLPQSNDEGPIKFPSIAPQRSPCRCVKDGDSSFGNDFGKVCNGNVRCSSKLPPKRLSDEFCATPKWNPSDPAQMKAVKEVLHVATAPPNVVCREEEQNRVLEFIKACIQQEKAGSLYVCGCPGTGKTLSINKVKEKLFSWSLEVGLQPLEALTINCTTLTNTSEVFIRILEKFSPSKKTNSSLTSLQHLQSLFSNRSNSNSRTMLLAVVDEMDYLITKDRTLLHDLFMLTTFPFSCLILIGIANAIDLAERFLPKLESLNCKPLVVTFCAYSKDQILKILQQRFQVLGCNVFQPIAIEYCARKVAAASGDMRKVLDACRTAVEVLEGQLRDASTQEKADIVNFDHMDIALSKAFKSSKVDIIQTLPQHQQIILCLMVKRFQHCKRPTTIGELNKSYLEACRSTLVPAVGSLEFTEMCRVLADQGLLKLGQSKDVRSKGVTLQIDVSDILFAFKGIRFFQNILES</sequence>
<gene>
    <name evidence="10" type="ORF">HPP92_015512</name>
</gene>
<dbReference type="Gene3D" id="1.10.10.10">
    <property type="entry name" value="Winged helix-like DNA-binding domain superfamily/Winged helix DNA-binding domain"/>
    <property type="match status" value="1"/>
</dbReference>
<dbReference type="InterPro" id="IPR027417">
    <property type="entry name" value="P-loop_NTPase"/>
</dbReference>
<dbReference type="EMBL" id="JADCNL010000007">
    <property type="protein sequence ID" value="KAG0473655.1"/>
    <property type="molecule type" value="Genomic_DNA"/>
</dbReference>
<evidence type="ECO:0000256" key="2">
    <source>
        <dbReference type="ARBA" id="ARBA00006184"/>
    </source>
</evidence>
<dbReference type="Proteomes" id="UP000636800">
    <property type="component" value="Chromosome 7"/>
</dbReference>
<name>A0A835QNR7_VANPL</name>
<dbReference type="Pfam" id="PF22606">
    <property type="entry name" value="Cdc6-ORC-like_ATPase_lid"/>
    <property type="match status" value="1"/>
</dbReference>
<proteinExistence type="inferred from homology"/>
<feature type="region of interest" description="Disordered" evidence="8">
    <location>
        <begin position="14"/>
        <end position="48"/>
    </location>
</feature>
<dbReference type="GO" id="GO:0006270">
    <property type="term" value="P:DNA replication initiation"/>
    <property type="evidence" value="ECO:0007669"/>
    <property type="project" value="UniProtKB-UniRule"/>
</dbReference>
<dbReference type="GO" id="GO:0033314">
    <property type="term" value="P:mitotic DNA replication checkpoint signaling"/>
    <property type="evidence" value="ECO:0007669"/>
    <property type="project" value="TreeGrafter"/>
</dbReference>
<evidence type="ECO:0000256" key="1">
    <source>
        <dbReference type="ARBA" id="ARBA00004123"/>
    </source>
</evidence>
<accession>A0A835QNR7</accession>
<evidence type="ECO:0000256" key="4">
    <source>
        <dbReference type="ARBA" id="ARBA00022705"/>
    </source>
</evidence>
<dbReference type="InterPro" id="IPR036388">
    <property type="entry name" value="WH-like_DNA-bd_sf"/>
</dbReference>
<comment type="caution">
    <text evidence="10">The sequence shown here is derived from an EMBL/GenBank/DDBJ whole genome shotgun (WGS) entry which is preliminary data.</text>
</comment>
<dbReference type="Pfam" id="PF09079">
    <property type="entry name" value="WHD_Cdc6"/>
    <property type="match status" value="1"/>
</dbReference>
<evidence type="ECO:0000256" key="7">
    <source>
        <dbReference type="PIRNR" id="PIRNR001767"/>
    </source>
</evidence>
<dbReference type="Pfam" id="PF13401">
    <property type="entry name" value="AAA_22"/>
    <property type="match status" value="1"/>
</dbReference>
<dbReference type="OrthoDB" id="5061070at2759"/>
<dbReference type="InterPro" id="IPR015163">
    <property type="entry name" value="Cdc6_C"/>
</dbReference>
<keyword evidence="6" id="KW-0131">Cell cycle</keyword>
<dbReference type="GO" id="GO:0003688">
    <property type="term" value="F:DNA replication origin binding"/>
    <property type="evidence" value="ECO:0007669"/>
    <property type="project" value="TreeGrafter"/>
</dbReference>
<evidence type="ECO:0000313" key="11">
    <source>
        <dbReference type="Proteomes" id="UP000636800"/>
    </source>
</evidence>
<dbReference type="InterPro" id="IPR054425">
    <property type="entry name" value="Cdc6_ORC1-like_ATPase_lid"/>
</dbReference>
<dbReference type="GO" id="GO:0016887">
    <property type="term" value="F:ATP hydrolysis activity"/>
    <property type="evidence" value="ECO:0007669"/>
    <property type="project" value="InterPro"/>
</dbReference>
<dbReference type="FunFam" id="3.40.50.300:FF:000547">
    <property type="entry name" value="Cell division control protein"/>
    <property type="match status" value="1"/>
</dbReference>
<evidence type="ECO:0000256" key="3">
    <source>
        <dbReference type="ARBA" id="ARBA00022618"/>
    </source>
</evidence>
<dbReference type="PANTHER" id="PTHR10763:SF26">
    <property type="entry name" value="CELL DIVISION CONTROL PROTEIN 6 HOMOLOG"/>
    <property type="match status" value="1"/>
</dbReference>
<reference evidence="10 11" key="1">
    <citation type="journal article" date="2020" name="Nat. Food">
        <title>A phased Vanilla planifolia genome enables genetic improvement of flavour and production.</title>
        <authorList>
            <person name="Hasing T."/>
            <person name="Tang H."/>
            <person name="Brym M."/>
            <person name="Khazi F."/>
            <person name="Huang T."/>
            <person name="Chambers A.H."/>
        </authorList>
    </citation>
    <scope>NUCLEOTIDE SEQUENCE [LARGE SCALE GENOMIC DNA]</scope>
    <source>
        <tissue evidence="10">Leaf</tissue>
    </source>
</reference>
<dbReference type="PANTHER" id="PTHR10763">
    <property type="entry name" value="CELL DIVISION CONTROL PROTEIN 6-RELATED"/>
    <property type="match status" value="1"/>
</dbReference>
<evidence type="ECO:0000313" key="10">
    <source>
        <dbReference type="EMBL" id="KAG0473655.1"/>
    </source>
</evidence>
<dbReference type="Gene3D" id="3.40.50.300">
    <property type="entry name" value="P-loop containing nucleotide triphosphate hydrolases"/>
    <property type="match status" value="1"/>
</dbReference>
<dbReference type="InterPro" id="IPR016314">
    <property type="entry name" value="Cdc6/18"/>
</dbReference>
<keyword evidence="11" id="KW-1185">Reference proteome</keyword>
<dbReference type="GO" id="GO:0005634">
    <property type="term" value="C:nucleus"/>
    <property type="evidence" value="ECO:0007669"/>
    <property type="project" value="UniProtKB-SubCell"/>
</dbReference>
<comment type="similarity">
    <text evidence="2 7">Belongs to the CDC6/cdc18 family.</text>
</comment>
<dbReference type="InterPro" id="IPR036390">
    <property type="entry name" value="WH_DNA-bd_sf"/>
</dbReference>
<dbReference type="InterPro" id="IPR050311">
    <property type="entry name" value="ORC1/CDC6"/>
</dbReference>
<dbReference type="InterPro" id="IPR049945">
    <property type="entry name" value="AAA_22"/>
</dbReference>
<dbReference type="SUPFAM" id="SSF46785">
    <property type="entry name" value="Winged helix' DNA-binding domain"/>
    <property type="match status" value="1"/>
</dbReference>
<organism evidence="10 11">
    <name type="scientific">Vanilla planifolia</name>
    <name type="common">Vanilla</name>
    <dbReference type="NCBI Taxonomy" id="51239"/>
    <lineage>
        <taxon>Eukaryota</taxon>
        <taxon>Viridiplantae</taxon>
        <taxon>Streptophyta</taxon>
        <taxon>Embryophyta</taxon>
        <taxon>Tracheophyta</taxon>
        <taxon>Spermatophyta</taxon>
        <taxon>Magnoliopsida</taxon>
        <taxon>Liliopsida</taxon>
        <taxon>Asparagales</taxon>
        <taxon>Orchidaceae</taxon>
        <taxon>Vanilloideae</taxon>
        <taxon>Vanilleae</taxon>
        <taxon>Vanilla</taxon>
    </lineage>
</organism>
<keyword evidence="4" id="KW-0235">DNA replication</keyword>
<evidence type="ECO:0000256" key="6">
    <source>
        <dbReference type="ARBA" id="ARBA00023306"/>
    </source>
</evidence>
<dbReference type="GO" id="GO:0051301">
    <property type="term" value="P:cell division"/>
    <property type="evidence" value="ECO:0007669"/>
    <property type="project" value="UniProtKB-UniRule"/>
</dbReference>
<dbReference type="PIRSF" id="PIRSF001767">
    <property type="entry name" value="Cdc6"/>
    <property type="match status" value="1"/>
</dbReference>
<feature type="domain" description="Cdc6 C-terminal" evidence="9">
    <location>
        <begin position="408"/>
        <end position="487"/>
    </location>
</feature>
<dbReference type="SUPFAM" id="SSF52540">
    <property type="entry name" value="P-loop containing nucleoside triphosphate hydrolases"/>
    <property type="match status" value="1"/>
</dbReference>
<evidence type="ECO:0000256" key="8">
    <source>
        <dbReference type="SAM" id="MobiDB-lite"/>
    </source>
</evidence>
<keyword evidence="5" id="KW-0539">Nucleus</keyword>
<dbReference type="AlphaFoldDB" id="A0A835QNR7"/>
<evidence type="ECO:0000259" key="9">
    <source>
        <dbReference type="SMART" id="SM01074"/>
    </source>
</evidence>
<dbReference type="Gene3D" id="1.10.8.60">
    <property type="match status" value="1"/>
</dbReference>
<evidence type="ECO:0000256" key="5">
    <source>
        <dbReference type="ARBA" id="ARBA00023242"/>
    </source>
</evidence>
<dbReference type="SMART" id="SM01074">
    <property type="entry name" value="Cdc6_C"/>
    <property type="match status" value="1"/>
</dbReference>
<comment type="subcellular location">
    <subcellularLocation>
        <location evidence="1">Nucleus</location>
    </subcellularLocation>
</comment>
<keyword evidence="3" id="KW-0132">Cell division</keyword>